<evidence type="ECO:0000259" key="2">
    <source>
        <dbReference type="PROSITE" id="PS50853"/>
    </source>
</evidence>
<dbReference type="InterPro" id="IPR008963">
    <property type="entry name" value="Purple_acid_Pase-like_N"/>
</dbReference>
<dbReference type="AlphaFoldDB" id="A0A0G1Y1C4"/>
<accession>A0A0G1Y1C4</accession>
<dbReference type="InterPro" id="IPR003961">
    <property type="entry name" value="FN3_dom"/>
</dbReference>
<dbReference type="Proteomes" id="UP000034290">
    <property type="component" value="Unassembled WGS sequence"/>
</dbReference>
<evidence type="ECO:0000313" key="4">
    <source>
        <dbReference type="Proteomes" id="UP000034290"/>
    </source>
</evidence>
<dbReference type="Gene3D" id="2.60.40.10">
    <property type="entry name" value="Immunoglobulins"/>
    <property type="match status" value="2"/>
</dbReference>
<dbReference type="PROSITE" id="PS50853">
    <property type="entry name" value="FN3"/>
    <property type="match status" value="1"/>
</dbReference>
<name>A0A0G1Y1C4_9BACT</name>
<dbReference type="CDD" id="cd00063">
    <property type="entry name" value="FN3"/>
    <property type="match status" value="1"/>
</dbReference>
<protein>
    <recommendedName>
        <fullName evidence="2">Fibronectin type-III domain-containing protein</fullName>
    </recommendedName>
</protein>
<dbReference type="InterPro" id="IPR015914">
    <property type="entry name" value="PAPs_N"/>
</dbReference>
<dbReference type="SMART" id="SM00060">
    <property type="entry name" value="FN3"/>
    <property type="match status" value="2"/>
</dbReference>
<evidence type="ECO:0000256" key="1">
    <source>
        <dbReference type="ARBA" id="ARBA00022737"/>
    </source>
</evidence>
<dbReference type="PANTHER" id="PTHR46708:SF2">
    <property type="entry name" value="FIBRONECTIN TYPE-III DOMAIN-CONTAINING PROTEIN"/>
    <property type="match status" value="1"/>
</dbReference>
<dbReference type="SUPFAM" id="SSF49363">
    <property type="entry name" value="Purple acid phosphatase, N-terminal domain"/>
    <property type="match status" value="1"/>
</dbReference>
<feature type="domain" description="Fibronectin type-III" evidence="2">
    <location>
        <begin position="41"/>
        <end position="129"/>
    </location>
</feature>
<organism evidence="3 4">
    <name type="scientific">Candidatus Giovannonibacteria bacterium GW2011_GWA2_53_7</name>
    <dbReference type="NCBI Taxonomy" id="1618650"/>
    <lineage>
        <taxon>Bacteria</taxon>
        <taxon>Candidatus Giovannoniibacteriota</taxon>
    </lineage>
</organism>
<evidence type="ECO:0000313" key="3">
    <source>
        <dbReference type="EMBL" id="KKW37031.1"/>
    </source>
</evidence>
<dbReference type="InterPro" id="IPR013783">
    <property type="entry name" value="Ig-like_fold"/>
</dbReference>
<comment type="caution">
    <text evidence="3">The sequence shown here is derived from an EMBL/GenBank/DDBJ whole genome shotgun (WGS) entry which is preliminary data.</text>
</comment>
<proteinExistence type="predicted"/>
<dbReference type="EMBL" id="LCRM01000006">
    <property type="protein sequence ID" value="KKW37031.1"/>
    <property type="molecule type" value="Genomic_DNA"/>
</dbReference>
<dbReference type="SUPFAM" id="SSF49265">
    <property type="entry name" value="Fibronectin type III"/>
    <property type="match status" value="1"/>
</dbReference>
<dbReference type="PANTHER" id="PTHR46708">
    <property type="entry name" value="TENASCIN"/>
    <property type="match status" value="1"/>
</dbReference>
<dbReference type="GO" id="GO:0046872">
    <property type="term" value="F:metal ion binding"/>
    <property type="evidence" value="ECO:0007669"/>
    <property type="project" value="InterPro"/>
</dbReference>
<reference evidence="3 4" key="1">
    <citation type="journal article" date="2015" name="Nature">
        <title>rRNA introns, odd ribosomes, and small enigmatic genomes across a large radiation of phyla.</title>
        <authorList>
            <person name="Brown C.T."/>
            <person name="Hug L.A."/>
            <person name="Thomas B.C."/>
            <person name="Sharon I."/>
            <person name="Castelle C.J."/>
            <person name="Singh A."/>
            <person name="Wilkins M.J."/>
            <person name="Williams K.H."/>
            <person name="Banfield J.F."/>
        </authorList>
    </citation>
    <scope>NUCLEOTIDE SEQUENCE [LARGE SCALE GENOMIC DNA]</scope>
</reference>
<sequence>MRSISNVAPVILSVLIVFLGVFVFVDSRAQAQSAGDGVAPQISNISFTNTNSTTTVVTWETDENADSLVNYGIDKSYGIVRDAMPDKKKHKLILNGIEPSTVYHFRVVSADEYGNQALSGDYTFISKDNKDIPSIKNLPKEEQLNVQKSINAIEQLQTEAGVRAVVSALGETARRVLEPPVISGVPNVSDIESDSAVITWITDHESNSIVECVSEYDPSQGAANYEGPSVIRQGNFDERVKEHTVHVVGFRPGTQYHCRVISEDDAGLRGISRELKLTTKAILAEILSFRVLKIEEDAATLNWRTSVPAAGAVGKQQEAPTLHRVIRCALPGCASVLGIKQWSGRKTHSGKRLHQNPFHSPQ</sequence>
<dbReference type="InterPro" id="IPR050991">
    <property type="entry name" value="ECM_Regulatory_Proteins"/>
</dbReference>
<keyword evidence="1" id="KW-0677">Repeat</keyword>
<dbReference type="GO" id="GO:0003993">
    <property type="term" value="F:acid phosphatase activity"/>
    <property type="evidence" value="ECO:0007669"/>
    <property type="project" value="InterPro"/>
</dbReference>
<dbReference type="Pfam" id="PF16656">
    <property type="entry name" value="Pur_ac_phosph_N"/>
    <property type="match status" value="1"/>
</dbReference>
<dbReference type="InterPro" id="IPR036116">
    <property type="entry name" value="FN3_sf"/>
</dbReference>
<gene>
    <name evidence="3" type="ORF">UY81_C0006G0005</name>
</gene>